<accession>A0A1G8CZ17</accession>
<keyword evidence="1" id="KW-0472">Membrane</keyword>
<dbReference type="Gene3D" id="1.20.144.10">
    <property type="entry name" value="Phosphatidic acid phosphatase type 2/haloperoxidase"/>
    <property type="match status" value="1"/>
</dbReference>
<reference evidence="3 4" key="1">
    <citation type="submission" date="2016-10" db="EMBL/GenBank/DDBJ databases">
        <authorList>
            <person name="de Groot N.N."/>
        </authorList>
    </citation>
    <scope>NUCLEOTIDE SEQUENCE [LARGE SCALE GENOMIC DNA]</scope>
    <source>
        <strain evidence="3 4">NP_1H</strain>
    </source>
</reference>
<feature type="transmembrane region" description="Helical" evidence="1">
    <location>
        <begin position="190"/>
        <end position="209"/>
    </location>
</feature>
<keyword evidence="4" id="KW-1185">Reference proteome</keyword>
<gene>
    <name evidence="3" type="ORF">SAMN04488693_101425</name>
</gene>
<feature type="transmembrane region" description="Helical" evidence="1">
    <location>
        <begin position="269"/>
        <end position="294"/>
    </location>
</feature>
<feature type="transmembrane region" description="Helical" evidence="1">
    <location>
        <begin position="71"/>
        <end position="90"/>
    </location>
</feature>
<feature type="transmembrane region" description="Helical" evidence="1">
    <location>
        <begin position="230"/>
        <end position="253"/>
    </location>
</feature>
<evidence type="ECO:0000256" key="1">
    <source>
        <dbReference type="SAM" id="Phobius"/>
    </source>
</evidence>
<dbReference type="InterPro" id="IPR036938">
    <property type="entry name" value="PAP2/HPO_sf"/>
</dbReference>
<dbReference type="RefSeq" id="WP_090584300.1">
    <property type="nucleotide sequence ID" value="NZ_FNDT01000001.1"/>
</dbReference>
<proteinExistence type="predicted"/>
<dbReference type="Pfam" id="PF01569">
    <property type="entry name" value="PAP2"/>
    <property type="match status" value="1"/>
</dbReference>
<evidence type="ECO:0000259" key="2">
    <source>
        <dbReference type="Pfam" id="PF01569"/>
    </source>
</evidence>
<dbReference type="SUPFAM" id="SSF48317">
    <property type="entry name" value="Acid phosphatase/Vanadium-dependent haloperoxidase"/>
    <property type="match status" value="1"/>
</dbReference>
<feature type="domain" description="Phosphatidic acid phosphatase type 2/haloperoxidase" evidence="2">
    <location>
        <begin position="103"/>
        <end position="203"/>
    </location>
</feature>
<evidence type="ECO:0000313" key="4">
    <source>
        <dbReference type="Proteomes" id="UP000199258"/>
    </source>
</evidence>
<name>A0A1G8CZ17_9MICC</name>
<dbReference type="Proteomes" id="UP000199258">
    <property type="component" value="Unassembled WGS sequence"/>
</dbReference>
<organism evidence="3 4">
    <name type="scientific">Arthrobacter subterraneus</name>
    <dbReference type="NCBI Taxonomy" id="335973"/>
    <lineage>
        <taxon>Bacteria</taxon>
        <taxon>Bacillati</taxon>
        <taxon>Actinomycetota</taxon>
        <taxon>Actinomycetes</taxon>
        <taxon>Micrococcales</taxon>
        <taxon>Micrococcaceae</taxon>
        <taxon>Arthrobacter</taxon>
    </lineage>
</organism>
<keyword evidence="1" id="KW-0812">Transmembrane</keyword>
<dbReference type="STRING" id="335973.SAMN04488693_101425"/>
<protein>
    <submittedName>
        <fullName evidence="3">PAP2 superfamily protein</fullName>
    </submittedName>
</protein>
<dbReference type="EMBL" id="FNDT01000001">
    <property type="protein sequence ID" value="SDH50453.1"/>
    <property type="molecule type" value="Genomic_DNA"/>
</dbReference>
<feature type="transmembrane region" description="Helical" evidence="1">
    <location>
        <begin position="97"/>
        <end position="117"/>
    </location>
</feature>
<sequence>MSTQHSTKKHRFSTAARHPVLFVLGAIGCFLALGWTYWAFVRTTTGQFADESAWAEAGIAAPDTQGPFLRFLDSLPVISVFIAAAVILFVTLGRRRWAAAAIALGTIVGANLTTQVLKNLLFDRPDRGVPTLDFNSLPSGHTTLAASAAAAIFLVVSPRWRPLAAAAGGTYSVLAGAATFINLWHRPADVVAAFLVVGAWTLIGGLLIMRNGSRWNVWDGFGEFWAASRVWLALCWVPGLIGLALSLGLYVYVQLSGPAPVPGTAGVPLFFWSGLSLIVGVGYTLSATACWLFGWQARLYGPDSA</sequence>
<dbReference type="InterPro" id="IPR000326">
    <property type="entry name" value="PAP2/HPO"/>
</dbReference>
<keyword evidence="1" id="KW-1133">Transmembrane helix</keyword>
<evidence type="ECO:0000313" key="3">
    <source>
        <dbReference type="EMBL" id="SDH50453.1"/>
    </source>
</evidence>
<feature type="transmembrane region" description="Helical" evidence="1">
    <location>
        <begin position="137"/>
        <end position="156"/>
    </location>
</feature>
<feature type="transmembrane region" description="Helical" evidence="1">
    <location>
        <begin position="20"/>
        <end position="40"/>
    </location>
</feature>
<dbReference type="AlphaFoldDB" id="A0A1G8CZ17"/>
<feature type="transmembrane region" description="Helical" evidence="1">
    <location>
        <begin position="163"/>
        <end position="184"/>
    </location>
</feature>